<evidence type="ECO:0000313" key="3">
    <source>
        <dbReference type="EMBL" id="CAE8672017.1"/>
    </source>
</evidence>
<comment type="caution">
    <text evidence="3">The sequence shown here is derived from an EMBL/GenBank/DDBJ whole genome shotgun (WGS) entry which is preliminary data.</text>
</comment>
<dbReference type="Proteomes" id="UP000626109">
    <property type="component" value="Unassembled WGS sequence"/>
</dbReference>
<evidence type="ECO:0000259" key="2">
    <source>
        <dbReference type="PROSITE" id="PS50280"/>
    </source>
</evidence>
<dbReference type="InterPro" id="IPR046341">
    <property type="entry name" value="SET_dom_sf"/>
</dbReference>
<feature type="region of interest" description="Disordered" evidence="1">
    <location>
        <begin position="498"/>
        <end position="519"/>
    </location>
</feature>
<dbReference type="PROSITE" id="PS50280">
    <property type="entry name" value="SET"/>
    <property type="match status" value="1"/>
</dbReference>
<evidence type="ECO:0000256" key="1">
    <source>
        <dbReference type="SAM" id="MobiDB-lite"/>
    </source>
</evidence>
<proteinExistence type="predicted"/>
<dbReference type="InterPro" id="IPR050869">
    <property type="entry name" value="H3K4_H4K5_MeTrfase"/>
</dbReference>
<sequence>MSMAPPSVQEASTLLGEELSLQEVKQLVEKASASSQLEFDGDATTGLAGKGQKGRFLVARHPLKAGDVILSERPLFRGCMDGLQSRKAYVEAFTSKLDSKDGEGEEEADFEDDCLHPRSPLLDCVAGVILAKHQARDAEEEEQRAGAQLRLRQLGSLSRAAVDDPVPEGLAKDVLDVLKPELAALTSEEELRSIVHILGSNRFGNTDGQLDLMFTGSMFEHSCLPNCFVGTWRASDPYSSFSASGDGPRTYRVLRDVAEGEALSIDYLLLPGGYQPTALRAEILSRWGFSCTCPRCTCLPELERAFVCAACGAAELCPEQPRPALPPGASSPVEESRLLCRACGKEAEADYAARCLEKEASLLRVRNGQETPEGSSSDQGEKVDEQADLLGQSHYLVFQVLWGEVASGPPDEDATTEELFAFRCALEAVIEGVARLYGNDHHPLLLDLYHLGAWVTTGYLEAQRSFLDHEHEIVCRYYPEEGTRHDAEIMALVQGKGPHAPSWAATGSEDNGVTLEEMD</sequence>
<dbReference type="Pfam" id="PF00856">
    <property type="entry name" value="SET"/>
    <property type="match status" value="1"/>
</dbReference>
<dbReference type="EMBL" id="CAJNNW010024312">
    <property type="protein sequence ID" value="CAE8672017.1"/>
    <property type="molecule type" value="Genomic_DNA"/>
</dbReference>
<feature type="domain" description="SET" evidence="2">
    <location>
        <begin position="35"/>
        <end position="268"/>
    </location>
</feature>
<name>A0A813JD40_POLGL</name>
<organism evidence="3 4">
    <name type="scientific">Polarella glacialis</name>
    <name type="common">Dinoflagellate</name>
    <dbReference type="NCBI Taxonomy" id="89957"/>
    <lineage>
        <taxon>Eukaryota</taxon>
        <taxon>Sar</taxon>
        <taxon>Alveolata</taxon>
        <taxon>Dinophyceae</taxon>
        <taxon>Suessiales</taxon>
        <taxon>Suessiaceae</taxon>
        <taxon>Polarella</taxon>
    </lineage>
</organism>
<dbReference type="PANTHER" id="PTHR12197">
    <property type="entry name" value="HISTONE-LYSINE N-METHYLTRANSFERASE SMYD"/>
    <property type="match status" value="1"/>
</dbReference>
<reference evidence="3" key="1">
    <citation type="submission" date="2021-02" db="EMBL/GenBank/DDBJ databases">
        <authorList>
            <person name="Dougan E. K."/>
            <person name="Rhodes N."/>
            <person name="Thang M."/>
            <person name="Chan C."/>
        </authorList>
    </citation>
    <scope>NUCLEOTIDE SEQUENCE</scope>
</reference>
<accession>A0A813JD40</accession>
<dbReference type="SUPFAM" id="SSF82199">
    <property type="entry name" value="SET domain"/>
    <property type="match status" value="1"/>
</dbReference>
<dbReference type="InterPro" id="IPR001214">
    <property type="entry name" value="SET_dom"/>
</dbReference>
<dbReference type="AlphaFoldDB" id="A0A813JD40"/>
<dbReference type="CDD" id="cd20071">
    <property type="entry name" value="SET_SMYD"/>
    <property type="match status" value="1"/>
</dbReference>
<dbReference type="Gene3D" id="2.170.270.10">
    <property type="entry name" value="SET domain"/>
    <property type="match status" value="1"/>
</dbReference>
<evidence type="ECO:0000313" key="4">
    <source>
        <dbReference type="Proteomes" id="UP000626109"/>
    </source>
</evidence>
<gene>
    <name evidence="3" type="ORF">PGLA2088_LOCUS17841</name>
</gene>
<protein>
    <recommendedName>
        <fullName evidence="2">SET domain-containing protein</fullName>
    </recommendedName>
</protein>